<evidence type="ECO:0000313" key="4">
    <source>
        <dbReference type="EMBL" id="KAK3046428.1"/>
    </source>
</evidence>
<dbReference type="PANTHER" id="PTHR37534:SF25">
    <property type="entry name" value="ZN(II)2CYS6 TRANSCRIPTION FACTOR (EUROFUNG)"/>
    <property type="match status" value="1"/>
</dbReference>
<dbReference type="GO" id="GO:0000976">
    <property type="term" value="F:transcription cis-regulatory region binding"/>
    <property type="evidence" value="ECO:0007669"/>
    <property type="project" value="TreeGrafter"/>
</dbReference>
<evidence type="ECO:0000256" key="3">
    <source>
        <dbReference type="SAM" id="MobiDB-lite"/>
    </source>
</evidence>
<sequence>MPATPRKVFVNAHRIHAVIAHQDGQIVHQRPHRARERLDQPTREGLADTDGHSSTQRSEDFEDDSTSPFSFLVEVPSVDRQDLYSLSGGAGSAQCELTSPIQPTQAQTLVSHSPILPFDERRMWAAPSPQSSFNLQYTDAIHLQHFTAELGRWLDCTDAARGFTTKIPRLAQDEEIVLRAVVCFAARHMRQPDAAAQAHEQCVRLLIPRLTAANVASDDAVLCSIVMLRVFEQLDGKYATDIPEAQTSLTEPF</sequence>
<keyword evidence="5" id="KW-1185">Reference proteome</keyword>
<organism evidence="4 5">
    <name type="scientific">Extremus antarcticus</name>
    <dbReference type="NCBI Taxonomy" id="702011"/>
    <lineage>
        <taxon>Eukaryota</taxon>
        <taxon>Fungi</taxon>
        <taxon>Dikarya</taxon>
        <taxon>Ascomycota</taxon>
        <taxon>Pezizomycotina</taxon>
        <taxon>Dothideomycetes</taxon>
        <taxon>Dothideomycetidae</taxon>
        <taxon>Mycosphaerellales</taxon>
        <taxon>Extremaceae</taxon>
        <taxon>Extremus</taxon>
    </lineage>
</organism>
<keyword evidence="2" id="KW-0539">Nucleus</keyword>
<comment type="caution">
    <text evidence="4">The sequence shown here is derived from an EMBL/GenBank/DDBJ whole genome shotgun (WGS) entry which is preliminary data.</text>
</comment>
<evidence type="ECO:0000256" key="2">
    <source>
        <dbReference type="ARBA" id="ARBA00023242"/>
    </source>
</evidence>
<dbReference type="InterPro" id="IPR021858">
    <property type="entry name" value="Fun_TF"/>
</dbReference>
<feature type="compositionally biased region" description="Basic and acidic residues" evidence="3">
    <location>
        <begin position="36"/>
        <end position="51"/>
    </location>
</feature>
<name>A0AAJ0G4L5_9PEZI</name>
<dbReference type="Pfam" id="PF11951">
    <property type="entry name" value="Fungal_trans_2"/>
    <property type="match status" value="1"/>
</dbReference>
<evidence type="ECO:0000313" key="5">
    <source>
        <dbReference type="Proteomes" id="UP001271007"/>
    </source>
</evidence>
<dbReference type="GO" id="GO:0003700">
    <property type="term" value="F:DNA-binding transcription factor activity"/>
    <property type="evidence" value="ECO:0007669"/>
    <property type="project" value="TreeGrafter"/>
</dbReference>
<feature type="region of interest" description="Disordered" evidence="3">
    <location>
        <begin position="21"/>
        <end position="67"/>
    </location>
</feature>
<proteinExistence type="predicted"/>
<gene>
    <name evidence="4" type="ORF">LTR09_012095</name>
</gene>
<dbReference type="AlphaFoldDB" id="A0AAJ0G4L5"/>
<dbReference type="GO" id="GO:0005634">
    <property type="term" value="C:nucleus"/>
    <property type="evidence" value="ECO:0007669"/>
    <property type="project" value="TreeGrafter"/>
</dbReference>
<dbReference type="PANTHER" id="PTHR37534">
    <property type="entry name" value="TRANSCRIPTIONAL ACTIVATOR PROTEIN UGA3"/>
    <property type="match status" value="1"/>
</dbReference>
<reference evidence="4" key="1">
    <citation type="submission" date="2023-04" db="EMBL/GenBank/DDBJ databases">
        <title>Black Yeasts Isolated from many extreme environments.</title>
        <authorList>
            <person name="Coleine C."/>
            <person name="Stajich J.E."/>
            <person name="Selbmann L."/>
        </authorList>
    </citation>
    <scope>NUCLEOTIDE SEQUENCE</scope>
    <source>
        <strain evidence="4">CCFEE 5312</strain>
    </source>
</reference>
<evidence type="ECO:0000256" key="1">
    <source>
        <dbReference type="ARBA" id="ARBA00004123"/>
    </source>
</evidence>
<dbReference type="Proteomes" id="UP001271007">
    <property type="component" value="Unassembled WGS sequence"/>
</dbReference>
<dbReference type="EMBL" id="JAWDJX010000093">
    <property type="protein sequence ID" value="KAK3046428.1"/>
    <property type="molecule type" value="Genomic_DNA"/>
</dbReference>
<accession>A0AAJ0G4L5</accession>
<protein>
    <submittedName>
        <fullName evidence="4">Uncharacterized protein</fullName>
    </submittedName>
</protein>
<dbReference type="GO" id="GO:0045944">
    <property type="term" value="P:positive regulation of transcription by RNA polymerase II"/>
    <property type="evidence" value="ECO:0007669"/>
    <property type="project" value="TreeGrafter"/>
</dbReference>
<comment type="subcellular location">
    <subcellularLocation>
        <location evidence="1">Nucleus</location>
    </subcellularLocation>
</comment>